<feature type="transmembrane region" description="Helical" evidence="2">
    <location>
        <begin position="1613"/>
        <end position="1635"/>
    </location>
</feature>
<feature type="compositionally biased region" description="Low complexity" evidence="1">
    <location>
        <begin position="301"/>
        <end position="318"/>
    </location>
</feature>
<keyword evidence="2" id="KW-1133">Transmembrane helix</keyword>
<keyword evidence="2" id="KW-0812">Transmembrane</keyword>
<feature type="transmembrane region" description="Helical" evidence="2">
    <location>
        <begin position="1647"/>
        <end position="1666"/>
    </location>
</feature>
<dbReference type="PANTHER" id="PTHR19308">
    <property type="entry name" value="PHOSPHATIDYLCHOLINE TRANSFER PROTEIN"/>
    <property type="match status" value="1"/>
</dbReference>
<sequence length="1683" mass="184982">MPHTTVDSISTLTVSQTVPPVSEDEPGLLVKSAAAVVQTDRDSLLTTIMEDLAQLLPVGEYESTDVEVSPRAGEWELPPPTPLDELCRRTQFAKAGEPTLSTTPPPAASAAPLPTAVLRFVRSVSTQGSAGGRRVSRVLPFDLIVVPDEKRHSVLMYSAPRVRGRRTRTHSGERPSSSPSSPSSLASSASPASPTSPAPPIDSFVAHFALFPAPHNMTKLTVTVSLPLSTDGTATKKVSNTASNVGGVLSRLRRASTDMASGMVKRGGTDSVLESAMEEAGEDEDPPNPEADRPSADVGTSDSSVKKSPSSGPRSSVSSVVKPVIFGRGSTVAASILGFSSENSLGRSEADATLSDFLLSVPCLHDKFADYELADSLALEDYEELLETAPPNSVPEEKVVAEAIESGGGRVDAIKGGEWSRLQGSARQKAEYLQKSVSTADGSTHLYMRASAMIDCSASQCFAYLWHLNSYERVHEYIAGHNGKPFRKVVDVAKSRSRVFSVAVSLPAGITTRIVSSWFTYKQEPGPKGKIVLAFVPLSQMYPCREKRKMEEQVAKYRTTTKCVEGYSTGFFELTPLADEICMFTYLQQSEVDGSIPMWLRKLKVRSTLGWAEEIKDRFERSDRAADEELRENFPDPPALTALSQEQKDVFKRLEPLESVPEKEWTKLKSPFPLTSIYESENAPPLLGESNTALVKASCTIDCDASTAAKWWFLACGRVRSGNGNGSPVRFIVRENSAHDHVIATLKNFAVLLLPTSLELVFRQIIARTEGGGFKVVTESTNDVKADFGLRVSPRKAVVRHVATFLPLEGHEQDQCTLVSYHHLGVGSHVPKRIMALSAESLARTANNARELFQRDDEIDEMSLQSSVDDFAKPQTYTQEEMHFFDEALATVDKNLAELHDVESPDYHVHMRARRATSKLPAAGDAHTTVDATLEECGAYEMHRMSRYMEKISHARKDISRRYEKVTGGHEGIYAVKYDMRLPGVAPREFIVRQLWRFLGPDKLQVVATTITDHPDYVSDPKFVQGVVSQVVECERLPSVVGVPQTRVTLRTFGLPGGSLPNWILTVAWPITQLMALSTMRICYDKKVLINELQNEAITDSIHEHAGHEEYSRSEKDTISNCMSHFAMFEEENAKAVKTDSPLTAARVAFEKENHHAWVWAQTIVRAAPVEVVAWVWDSDNRDKVNAAGTEKRVVEVSSRHSKIVYVRAKGKGPISDRSFVGRMLWKATDDGGYIAVTEPEELEAMPHEDGVVRGGVYGALRIVDIGNDESRVDMVVQAHFGGQVPAWATTKMFGALTGRMQLIQEAFQARRNFEDWDEDDGEAMGEILALKTKFELHPPEGRNFAQARLMYLTRKYKGLSQANDKYPFFETMLSRVVQGVLRPTTDVSTNLCNLTFEEGKTIGTALAPALATNLTAEAAVDEWILRYPALTQLDREEPSFRPMMDQLGIRLLGEVAWGTKFRVTFGASLSVLDLVSDLNVIILYLGGDGEAGLKGYAMVLLAMVVVTLLLQILLAAIQASGNRRELLVEAGLVVTGLKPAVDAYRVSSNIPAPPHHVLDTFSQHTYTKSIDHLKMTGLKAIAISLLVRSLVKIMADYTGFLQLRHPGELGGAYFTFSSISSAVVAVVAVKLFVAGDNDRFDWVSSLVWYVLTGWIFSFVCIVCTMNSGYWKTFVSFTTAITS</sequence>
<feature type="region of interest" description="Disordered" evidence="1">
    <location>
        <begin position="156"/>
        <end position="198"/>
    </location>
</feature>
<accession>A0ABQ6MJ03</accession>
<evidence type="ECO:0000256" key="1">
    <source>
        <dbReference type="SAM" id="MobiDB-lite"/>
    </source>
</evidence>
<organism evidence="4 5">
    <name type="scientific">Tetraparma gracilis</name>
    <dbReference type="NCBI Taxonomy" id="2962635"/>
    <lineage>
        <taxon>Eukaryota</taxon>
        <taxon>Sar</taxon>
        <taxon>Stramenopiles</taxon>
        <taxon>Ochrophyta</taxon>
        <taxon>Bolidophyceae</taxon>
        <taxon>Parmales</taxon>
        <taxon>Triparmaceae</taxon>
        <taxon>Tetraparma</taxon>
    </lineage>
</organism>
<evidence type="ECO:0000313" key="5">
    <source>
        <dbReference type="Proteomes" id="UP001165060"/>
    </source>
</evidence>
<keyword evidence="5" id="KW-1185">Reference proteome</keyword>
<gene>
    <name evidence="4" type="ORF">TeGR_g3636</name>
</gene>
<name>A0ABQ6MJ03_9STRA</name>
<feature type="transmembrane region" description="Helical" evidence="2">
    <location>
        <begin position="1496"/>
        <end position="1518"/>
    </location>
</feature>
<feature type="compositionally biased region" description="Low complexity" evidence="1">
    <location>
        <begin position="175"/>
        <end position="193"/>
    </location>
</feature>
<evidence type="ECO:0000256" key="2">
    <source>
        <dbReference type="SAM" id="Phobius"/>
    </source>
</evidence>
<feature type="compositionally biased region" description="Acidic residues" evidence="1">
    <location>
        <begin position="276"/>
        <end position="287"/>
    </location>
</feature>
<reference evidence="4 5" key="1">
    <citation type="journal article" date="2023" name="Commun. Biol.">
        <title>Genome analysis of Parmales, the sister group of diatoms, reveals the evolutionary specialization of diatoms from phago-mixotrophs to photoautotrophs.</title>
        <authorList>
            <person name="Ban H."/>
            <person name="Sato S."/>
            <person name="Yoshikawa S."/>
            <person name="Yamada K."/>
            <person name="Nakamura Y."/>
            <person name="Ichinomiya M."/>
            <person name="Sato N."/>
            <person name="Blanc-Mathieu R."/>
            <person name="Endo H."/>
            <person name="Kuwata A."/>
            <person name="Ogata H."/>
        </authorList>
    </citation>
    <scope>NUCLEOTIDE SEQUENCE [LARGE SCALE GENOMIC DNA]</scope>
</reference>
<dbReference type="EMBL" id="BRYB01000309">
    <property type="protein sequence ID" value="GMI27429.1"/>
    <property type="molecule type" value="Genomic_DNA"/>
</dbReference>
<proteinExistence type="predicted"/>
<dbReference type="Proteomes" id="UP001165060">
    <property type="component" value="Unassembled WGS sequence"/>
</dbReference>
<keyword evidence="2" id="KW-0472">Membrane</keyword>
<dbReference type="InterPro" id="IPR002913">
    <property type="entry name" value="START_lipid-bd_dom"/>
</dbReference>
<dbReference type="PANTHER" id="PTHR19308:SF14">
    <property type="entry name" value="START DOMAIN-CONTAINING PROTEIN"/>
    <property type="match status" value="1"/>
</dbReference>
<comment type="caution">
    <text evidence="4">The sequence shown here is derived from an EMBL/GenBank/DDBJ whole genome shotgun (WGS) entry which is preliminary data.</text>
</comment>
<dbReference type="InterPro" id="IPR051213">
    <property type="entry name" value="START_lipid_transfer"/>
</dbReference>
<dbReference type="PROSITE" id="PS50848">
    <property type="entry name" value="START"/>
    <property type="match status" value="1"/>
</dbReference>
<dbReference type="InterPro" id="IPR023393">
    <property type="entry name" value="START-like_dom_sf"/>
</dbReference>
<feature type="region of interest" description="Disordered" evidence="1">
    <location>
        <begin position="275"/>
        <end position="318"/>
    </location>
</feature>
<protein>
    <recommendedName>
        <fullName evidence="3">START domain-containing protein</fullName>
    </recommendedName>
</protein>
<evidence type="ECO:0000259" key="3">
    <source>
        <dbReference type="PROSITE" id="PS50848"/>
    </source>
</evidence>
<dbReference type="SUPFAM" id="SSF55961">
    <property type="entry name" value="Bet v1-like"/>
    <property type="match status" value="3"/>
</dbReference>
<dbReference type="Gene3D" id="3.30.530.20">
    <property type="match status" value="3"/>
</dbReference>
<feature type="domain" description="START" evidence="3">
    <location>
        <begin position="1177"/>
        <end position="1288"/>
    </location>
</feature>
<evidence type="ECO:0000313" key="4">
    <source>
        <dbReference type="EMBL" id="GMI27429.1"/>
    </source>
</evidence>